<dbReference type="Gene3D" id="1.20.1640.10">
    <property type="entry name" value="Multidrug efflux transporter AcrB transmembrane domain"/>
    <property type="match status" value="2"/>
</dbReference>
<dbReference type="NCBIfam" id="TIGR01129">
    <property type="entry name" value="secD"/>
    <property type="match status" value="1"/>
</dbReference>
<feature type="transmembrane region" description="Helical" evidence="9">
    <location>
        <begin position="547"/>
        <end position="566"/>
    </location>
</feature>
<keyword evidence="4 9" id="KW-0812">Transmembrane</keyword>
<dbReference type="InterPro" id="IPR055344">
    <property type="entry name" value="SecD_SecF_C_bact"/>
</dbReference>
<feature type="domain" description="SecDF P1 head subdomain" evidence="14">
    <location>
        <begin position="401"/>
        <end position="497"/>
    </location>
</feature>
<dbReference type="GO" id="GO:0043952">
    <property type="term" value="P:protein transport by the Sec complex"/>
    <property type="evidence" value="ECO:0007669"/>
    <property type="project" value="UniProtKB-UniRule"/>
</dbReference>
<dbReference type="NCBIfam" id="TIGR00916">
    <property type="entry name" value="2A0604s01"/>
    <property type="match status" value="1"/>
</dbReference>
<dbReference type="RefSeq" id="WP_342687766.1">
    <property type="nucleotide sequence ID" value="NZ_JAZBJM010000010.1"/>
</dbReference>
<dbReference type="Pfam" id="PF21760">
    <property type="entry name" value="SecD_1st"/>
    <property type="match status" value="1"/>
</dbReference>
<evidence type="ECO:0000256" key="3">
    <source>
        <dbReference type="ARBA" id="ARBA00022475"/>
    </source>
</evidence>
<evidence type="ECO:0000256" key="2">
    <source>
        <dbReference type="ARBA" id="ARBA00022448"/>
    </source>
</evidence>
<dbReference type="InterPro" id="IPR048631">
    <property type="entry name" value="SecD_1st"/>
</dbReference>
<comment type="subunit">
    <text evidence="10">Forms a complex with SecD. Part of the essential Sec protein translocation apparatus which comprises SecA, SecYEG and auxiliary proteins SecDF. Other proteins may also be involved.</text>
</comment>
<protein>
    <recommendedName>
        <fullName evidence="9 10">Multifunctional fusion protein</fullName>
    </recommendedName>
    <domain>
        <recommendedName>
            <fullName evidence="9">Protein translocase subunit SecD</fullName>
        </recommendedName>
    </domain>
    <domain>
        <recommendedName>
            <fullName evidence="10">Protein-export membrane protein SecF</fullName>
        </recommendedName>
    </domain>
</protein>
<gene>
    <name evidence="15" type="primary">secDF</name>
    <name evidence="9" type="synonym">secD</name>
    <name evidence="10" type="synonym">secF</name>
    <name evidence="16" type="ORF">VZD24_12155</name>
    <name evidence="15" type="ORF">VZD85_12570</name>
</gene>
<dbReference type="InterPro" id="IPR005791">
    <property type="entry name" value="SecD"/>
</dbReference>
<dbReference type="GO" id="GO:0015450">
    <property type="term" value="F:protein-transporting ATPase activity"/>
    <property type="evidence" value="ECO:0007669"/>
    <property type="project" value="InterPro"/>
</dbReference>
<feature type="domain" description="Protein translocase subunit SecDF P1" evidence="13">
    <location>
        <begin position="187"/>
        <end position="244"/>
    </location>
</feature>
<dbReference type="AlphaFoldDB" id="A0AB35YTQ0"/>
<dbReference type="Gene3D" id="3.30.1360.200">
    <property type="match status" value="1"/>
</dbReference>
<keyword evidence="5 9" id="KW-0653">Protein transport</keyword>
<dbReference type="Proteomes" id="UP001390963">
    <property type="component" value="Unassembled WGS sequence"/>
</dbReference>
<dbReference type="Pfam" id="PF22599">
    <property type="entry name" value="SecDF_P1_head"/>
    <property type="match status" value="1"/>
</dbReference>
<dbReference type="PANTHER" id="PTHR30081:SF1">
    <property type="entry name" value="PROTEIN TRANSLOCASE SUBUNIT SECD"/>
    <property type="match status" value="1"/>
</dbReference>
<evidence type="ECO:0000313" key="18">
    <source>
        <dbReference type="Proteomes" id="UP001390963"/>
    </source>
</evidence>
<comment type="subcellular location">
    <subcellularLocation>
        <location evidence="1 9">Cell membrane</location>
        <topology evidence="1 9">Multi-pass membrane protein</topology>
    </subcellularLocation>
</comment>
<feature type="transmembrane region" description="Helical" evidence="9">
    <location>
        <begin position="837"/>
        <end position="854"/>
    </location>
</feature>
<evidence type="ECO:0000313" key="16">
    <source>
        <dbReference type="EMBL" id="MEM0574276.1"/>
    </source>
</evidence>
<feature type="compositionally biased region" description="Low complexity" evidence="11">
    <location>
        <begin position="270"/>
        <end position="292"/>
    </location>
</feature>
<dbReference type="NCBIfam" id="TIGR00966">
    <property type="entry name" value="transloc_SecF"/>
    <property type="match status" value="1"/>
</dbReference>
<feature type="region of interest" description="Disordered" evidence="11">
    <location>
        <begin position="269"/>
        <end position="306"/>
    </location>
</feature>
<dbReference type="InterPro" id="IPR022646">
    <property type="entry name" value="SecD/SecF_CS"/>
</dbReference>
<keyword evidence="18" id="KW-1185">Reference proteome</keyword>
<dbReference type="FunFam" id="1.20.1640.10:FF:000004">
    <property type="entry name" value="Protein translocase subunit SecD"/>
    <property type="match status" value="1"/>
</dbReference>
<feature type="transmembrane region" description="Helical" evidence="9">
    <location>
        <begin position="700"/>
        <end position="718"/>
    </location>
</feature>
<comment type="similarity">
    <text evidence="10">Belongs to the SecD/SecF family. SecF subfamily.</text>
</comment>
<dbReference type="Proteomes" id="UP001388259">
    <property type="component" value="Unassembled WGS sequence"/>
</dbReference>
<feature type="transmembrane region" description="Helical" evidence="9">
    <location>
        <begin position="515"/>
        <end position="535"/>
    </location>
</feature>
<keyword evidence="8 9" id="KW-0472">Membrane</keyword>
<evidence type="ECO:0000256" key="10">
    <source>
        <dbReference type="HAMAP-Rule" id="MF_01464"/>
    </source>
</evidence>
<feature type="transmembrane region" description="Helical" evidence="9">
    <location>
        <begin position="896"/>
        <end position="916"/>
    </location>
</feature>
<dbReference type="PANTHER" id="PTHR30081">
    <property type="entry name" value="PROTEIN-EXPORT MEMBRANE PROTEIN SEC"/>
    <property type="match status" value="1"/>
</dbReference>
<keyword evidence="6 9" id="KW-1133">Transmembrane helix</keyword>
<evidence type="ECO:0000256" key="5">
    <source>
        <dbReference type="ARBA" id="ARBA00022927"/>
    </source>
</evidence>
<dbReference type="HAMAP" id="MF_01463_B">
    <property type="entry name" value="SecD_B"/>
    <property type="match status" value="1"/>
</dbReference>
<feature type="transmembrane region" description="Helical" evidence="9">
    <location>
        <begin position="572"/>
        <end position="590"/>
    </location>
</feature>
<dbReference type="GO" id="GO:0006605">
    <property type="term" value="P:protein targeting"/>
    <property type="evidence" value="ECO:0007669"/>
    <property type="project" value="UniProtKB-UniRule"/>
</dbReference>
<comment type="caution">
    <text evidence="15">The sequence shown here is derived from an EMBL/GenBank/DDBJ whole genome shotgun (WGS) entry which is preliminary data.</text>
</comment>
<feature type="transmembrane region" description="Helical" evidence="9">
    <location>
        <begin position="647"/>
        <end position="666"/>
    </location>
</feature>
<dbReference type="EMBL" id="JAZBJM010000010">
    <property type="protein sequence ID" value="MEM0519195.1"/>
    <property type="molecule type" value="Genomic_DNA"/>
</dbReference>
<dbReference type="PRINTS" id="PR01755">
    <property type="entry name" value="SECFTRNLCASE"/>
</dbReference>
<feature type="transmembrane region" description="Helical" evidence="9">
    <location>
        <begin position="971"/>
        <end position="995"/>
    </location>
</feature>
<comment type="function">
    <text evidence="9">Part of the Sec protein translocase complex. Interacts with the SecYEG preprotein conducting channel. SecDF uses the proton motive force (PMF) to complete protein translocation after the ATP-dependent function of SecA.</text>
</comment>
<feature type="transmembrane region" description="Helical" evidence="9">
    <location>
        <begin position="611"/>
        <end position="635"/>
    </location>
</feature>
<dbReference type="EMBL" id="JBANCF010000011">
    <property type="protein sequence ID" value="MEM0574276.1"/>
    <property type="molecule type" value="Genomic_DNA"/>
</dbReference>
<evidence type="ECO:0000256" key="4">
    <source>
        <dbReference type="ARBA" id="ARBA00022692"/>
    </source>
</evidence>
<dbReference type="HAMAP" id="MF_01464_B">
    <property type="entry name" value="SecF_B"/>
    <property type="match status" value="1"/>
</dbReference>
<dbReference type="NCBIfam" id="NF009585">
    <property type="entry name" value="PRK13024.1-5"/>
    <property type="match status" value="1"/>
</dbReference>
<dbReference type="InterPro" id="IPR005665">
    <property type="entry name" value="SecF_bac"/>
</dbReference>
<dbReference type="Pfam" id="PF02355">
    <property type="entry name" value="SecD_SecF_C"/>
    <property type="match status" value="2"/>
</dbReference>
<evidence type="ECO:0000256" key="8">
    <source>
        <dbReference type="ARBA" id="ARBA00023136"/>
    </source>
</evidence>
<dbReference type="SUPFAM" id="SSF82866">
    <property type="entry name" value="Multidrug efflux transporter AcrB transmembrane domain"/>
    <property type="match status" value="2"/>
</dbReference>
<keyword evidence="2 9" id="KW-0813">Transport</keyword>
<name>A0AB35YTQ0_9FLAO</name>
<organism evidence="15 17">
    <name type="scientific">Aequorivita flava</name>
    <dbReference type="NCBI Taxonomy" id="3114371"/>
    <lineage>
        <taxon>Bacteria</taxon>
        <taxon>Pseudomonadati</taxon>
        <taxon>Bacteroidota</taxon>
        <taxon>Flavobacteriia</taxon>
        <taxon>Flavobacteriales</taxon>
        <taxon>Flavobacteriaceae</taxon>
        <taxon>Aequorivita</taxon>
    </lineage>
</organism>
<evidence type="ECO:0000313" key="15">
    <source>
        <dbReference type="EMBL" id="MEM0519195.1"/>
    </source>
</evidence>
<evidence type="ECO:0000256" key="1">
    <source>
        <dbReference type="ARBA" id="ARBA00004651"/>
    </source>
</evidence>
<comment type="similarity">
    <text evidence="9">Belongs to the SecD/SecF family. SecD subfamily.</text>
</comment>
<evidence type="ECO:0000259" key="12">
    <source>
        <dbReference type="Pfam" id="PF02355"/>
    </source>
</evidence>
<sequence length="1019" mass="111389">MQNKGLVTVFAILFGLVSIYQLSFTFVANKVESSAKEFAQSKFSENEPHKRDAAENRYLDSVANNPVFLGIDYKTAKEKELNKGLDLKGGINVILEVSVKDILKGLANNTKDPAFNQALENAKELQKTSQETYLESFFKAFEALPGENELASPDIFFNKNLEDVINVGMTNAQVKPVIEKKIDESITSAFEVLRKRIDKFGVTQPNIQRLGKSARILVELPGAKDVDRVKKLLQSTAQLEFWDVYKFEEVAGFLQAADTKAGEIALANSTTETTEATETETTTETAEVVTDSSETEDDDVSKLLGGQDVSDSLVDDSKTNPILSKMVSLGNQGGPVIATFKLKDTAAINDYLRNPQIKSLLPNDMRYAKFVWGLPETAPELNGEEITALYALKGNRGNVPPLGGSVVVDARQEYDNLSRVVVSMQMNGQGAKVWEQLTGAAYENQSQIAIVLDNIVYSAPGVTSGPISGGRSQISGDFTVNQGQDLANVLRAGKLPASAEIIQGEVVGPTLGQEAISSGIMSFGVALLIVLFWMIGYYGRAGAYADIALLVNILFIFGILAGLGAVLTLPGIAGIVLTVGMSVDANVLIFERIKEELAKGKAQKDAVKDGFNNALSSILDANITTGLTGLILLVFGTGPIQGFATTLLIGIATSLFTAIFITRLFIDKYTRNGKSLPCSTSITKNLFTNVHVQFLKKRKAAYVFSAIMITISLGSLFVNGLNQGVDFVGGRTYTVRFAKDVNSVEIQDDLIETFGSAEAKTYGGENQLKITTKYKVEETGTDVDEEIEHMLFETVKKNFPAGMTYEDFVGDGEGKTIGRMEYYKVSPTIADDIKKDSFWAVFGSLAVVFLYILLRFRRWQFSLGAVVAVFHDVLIVLGVFSLTYKFMPFSMEIDQAFIAAILTVIGYSLNDTVIVFDRIREYFGEHPSWKMNRIIDLALSSTLSRTLNTSFTTLIVLLSMFFFGAESIRGLLFAIIVGIVVGTYSSLFIATPVMYDTVKRKKIEDLIGKKEEEEAALEA</sequence>
<dbReference type="GO" id="GO:0005886">
    <property type="term" value="C:plasma membrane"/>
    <property type="evidence" value="ECO:0007669"/>
    <property type="project" value="UniProtKB-SubCell"/>
</dbReference>
<dbReference type="InterPro" id="IPR022813">
    <property type="entry name" value="SecD/SecF_arch_bac"/>
</dbReference>
<evidence type="ECO:0000256" key="9">
    <source>
        <dbReference type="HAMAP-Rule" id="MF_01463"/>
    </source>
</evidence>
<evidence type="ECO:0000256" key="6">
    <source>
        <dbReference type="ARBA" id="ARBA00022989"/>
    </source>
</evidence>
<evidence type="ECO:0000256" key="7">
    <source>
        <dbReference type="ARBA" id="ARBA00023010"/>
    </source>
</evidence>
<dbReference type="Pfam" id="PF07549">
    <property type="entry name" value="Sec_GG"/>
    <property type="match status" value="2"/>
</dbReference>
<accession>A0AB35YTQ0</accession>
<evidence type="ECO:0000259" key="13">
    <source>
        <dbReference type="Pfam" id="PF21760"/>
    </source>
</evidence>
<dbReference type="InterPro" id="IPR054384">
    <property type="entry name" value="SecDF_P1_head"/>
</dbReference>
<keyword evidence="3 9" id="KW-1003">Cell membrane</keyword>
<proteinExistence type="inferred from homology"/>
<comment type="subunit">
    <text evidence="9">Forms a complex with SecF. Part of the essential Sec protein translocation apparatus which comprises SecA, SecYEG and auxiliary proteins SecDF. Other proteins may also be involved.</text>
</comment>
<comment type="caution">
    <text evidence="9">Lacks conserved residue(s) required for the propagation of feature annotation.</text>
</comment>
<dbReference type="InterPro" id="IPR048634">
    <property type="entry name" value="SecD_SecF_C"/>
</dbReference>
<feature type="transmembrane region" description="Helical" evidence="9">
    <location>
        <begin position="861"/>
        <end position="884"/>
    </location>
</feature>
<keyword evidence="7 9" id="KW-0811">Translocation</keyword>
<evidence type="ECO:0000313" key="17">
    <source>
        <dbReference type="Proteomes" id="UP001388259"/>
    </source>
</evidence>
<dbReference type="InterPro" id="IPR022645">
    <property type="entry name" value="SecD/SecF_bac"/>
</dbReference>
<evidence type="ECO:0000259" key="14">
    <source>
        <dbReference type="Pfam" id="PF22599"/>
    </source>
</evidence>
<reference evidence="15 18" key="1">
    <citation type="submission" date="2024-01" db="EMBL/GenBank/DDBJ databases">
        <title>Aequorivita flavus sp. nov., isolated from deep-sea sediment.</title>
        <authorList>
            <person name="Chen X."/>
        </authorList>
    </citation>
    <scope>NUCLEOTIDE SEQUENCE</scope>
    <source>
        <strain evidence="15">MCCC 1A16923</strain>
        <strain evidence="16 18">MCCC 1A16935</strain>
    </source>
</reference>
<feature type="transmembrane region" description="Helical" evidence="9">
    <location>
        <begin position="937"/>
        <end position="965"/>
    </location>
</feature>
<dbReference type="Gene3D" id="3.30.70.3220">
    <property type="match status" value="1"/>
</dbReference>
<dbReference type="GO" id="GO:0065002">
    <property type="term" value="P:intracellular protein transmembrane transport"/>
    <property type="evidence" value="ECO:0007669"/>
    <property type="project" value="UniProtKB-UniRule"/>
</dbReference>
<evidence type="ECO:0000256" key="11">
    <source>
        <dbReference type="SAM" id="MobiDB-lite"/>
    </source>
</evidence>
<feature type="domain" description="Protein export membrane protein SecD/SecF C-terminal" evidence="12">
    <location>
        <begin position="498"/>
        <end position="666"/>
    </location>
</feature>
<feature type="domain" description="Protein export membrane protein SecD/SecF C-terminal" evidence="12">
    <location>
        <begin position="817"/>
        <end position="998"/>
    </location>
</feature>